<feature type="region of interest" description="Disordered" evidence="1">
    <location>
        <begin position="1"/>
        <end position="32"/>
    </location>
</feature>
<sequence length="48" mass="4903">MDVGEVLEQPGDVRGRVAGEGRPVQRAGGGRGRAVCGVMPGLRWGAQG</sequence>
<keyword evidence="3" id="KW-1185">Reference proteome</keyword>
<evidence type="ECO:0000256" key="1">
    <source>
        <dbReference type="SAM" id="MobiDB-lite"/>
    </source>
</evidence>
<organism evidence="2 3">
    <name type="scientific">Kitasatospora cheerisanensis KCTC 2395</name>
    <dbReference type="NCBI Taxonomy" id="1348663"/>
    <lineage>
        <taxon>Bacteria</taxon>
        <taxon>Bacillati</taxon>
        <taxon>Actinomycetota</taxon>
        <taxon>Actinomycetes</taxon>
        <taxon>Kitasatosporales</taxon>
        <taxon>Streptomycetaceae</taxon>
        <taxon>Kitasatospora</taxon>
    </lineage>
</organism>
<reference evidence="2 3" key="1">
    <citation type="submission" date="2014-05" db="EMBL/GenBank/DDBJ databases">
        <title>Draft Genome Sequence of Kitasatospora cheerisanensis KCTC 2395.</title>
        <authorList>
            <person name="Nam D.H."/>
        </authorList>
    </citation>
    <scope>NUCLEOTIDE SEQUENCE [LARGE SCALE GENOMIC DNA]</scope>
    <source>
        <strain evidence="2 3">KCTC 2395</strain>
    </source>
</reference>
<dbReference type="EMBL" id="JNBY01000078">
    <property type="protein sequence ID" value="KDN85811.1"/>
    <property type="molecule type" value="Genomic_DNA"/>
</dbReference>
<dbReference type="AlphaFoldDB" id="A0A066Z644"/>
<evidence type="ECO:0000313" key="2">
    <source>
        <dbReference type="EMBL" id="KDN85811.1"/>
    </source>
</evidence>
<protein>
    <submittedName>
        <fullName evidence="2">Uncharacterized protein</fullName>
    </submittedName>
</protein>
<accession>A0A066Z644</accession>
<evidence type="ECO:0000313" key="3">
    <source>
        <dbReference type="Proteomes" id="UP000027178"/>
    </source>
</evidence>
<gene>
    <name evidence="2" type="ORF">KCH_24690</name>
</gene>
<comment type="caution">
    <text evidence="2">The sequence shown here is derived from an EMBL/GenBank/DDBJ whole genome shotgun (WGS) entry which is preliminary data.</text>
</comment>
<dbReference type="PATRIC" id="fig|1348663.4.peg.2390"/>
<proteinExistence type="predicted"/>
<dbReference type="HOGENOM" id="CLU_3153851_0_0_11"/>
<name>A0A066Z644_9ACTN</name>
<dbReference type="Proteomes" id="UP000027178">
    <property type="component" value="Unassembled WGS sequence"/>
</dbReference>